<dbReference type="InterPro" id="IPR023346">
    <property type="entry name" value="Lysozyme-like_dom_sf"/>
</dbReference>
<feature type="compositionally biased region" description="Low complexity" evidence="3">
    <location>
        <begin position="21"/>
        <end position="37"/>
    </location>
</feature>
<keyword evidence="6" id="KW-1185">Reference proteome</keyword>
<evidence type="ECO:0000256" key="3">
    <source>
        <dbReference type="SAM" id="MobiDB-lite"/>
    </source>
</evidence>
<dbReference type="Gene3D" id="1.10.3810.10">
    <property type="entry name" value="Biosynthetic peptidoglycan transglycosylase-like"/>
    <property type="match status" value="1"/>
</dbReference>
<comment type="caution">
    <text evidence="5">The sequence shown here is derived from an EMBL/GenBank/DDBJ whole genome shotgun (WGS) entry which is preliminary data.</text>
</comment>
<dbReference type="SUPFAM" id="SSF53955">
    <property type="entry name" value="Lysozyme-like"/>
    <property type="match status" value="1"/>
</dbReference>
<evidence type="ECO:0000259" key="4">
    <source>
        <dbReference type="Pfam" id="PF00912"/>
    </source>
</evidence>
<dbReference type="AlphaFoldDB" id="A0A4R5QDH4"/>
<dbReference type="GO" id="GO:0030288">
    <property type="term" value="C:outer membrane-bounded periplasmic space"/>
    <property type="evidence" value="ECO:0007669"/>
    <property type="project" value="TreeGrafter"/>
</dbReference>
<comment type="pathway">
    <text evidence="1">Cell wall biogenesis; peptidoglycan biosynthesis.</text>
</comment>
<dbReference type="PANTHER" id="PTHR32282">
    <property type="entry name" value="BINDING PROTEIN TRANSPEPTIDASE, PUTATIVE-RELATED"/>
    <property type="match status" value="1"/>
</dbReference>
<feature type="region of interest" description="Disordered" evidence="3">
    <location>
        <begin position="1"/>
        <end position="37"/>
    </location>
</feature>
<evidence type="ECO:0000256" key="1">
    <source>
        <dbReference type="ARBA" id="ARBA00004752"/>
    </source>
</evidence>
<dbReference type="Pfam" id="PF00912">
    <property type="entry name" value="Transgly"/>
    <property type="match status" value="1"/>
</dbReference>
<dbReference type="PANTHER" id="PTHR32282:SF15">
    <property type="entry name" value="PENICILLIN-BINDING PROTEIN 1C"/>
    <property type="match status" value="1"/>
</dbReference>
<proteinExistence type="predicted"/>
<evidence type="ECO:0000256" key="2">
    <source>
        <dbReference type="ARBA" id="ARBA00022679"/>
    </source>
</evidence>
<gene>
    <name evidence="5" type="ORF">E2C06_21415</name>
</gene>
<feature type="non-terminal residue" evidence="5">
    <location>
        <position position="259"/>
    </location>
</feature>
<keyword evidence="2" id="KW-0808">Transferase</keyword>
<dbReference type="InterPro" id="IPR050396">
    <property type="entry name" value="Glycosyltr_51/Transpeptidase"/>
</dbReference>
<sequence>MPPTLPGAGRRWRDRLPLRPPRGGALPAGSRRGASPAGLRARAWPPLLAGAAAVAAALGLLALDRLCPPDLSRLRAAGTEILDREGRTLSVLPAPGGTWRLATTAADVPPHLLAMLVAAEDRRFRRHPGVDPLALFRAALQWARAGRVVSGGSTLTMQAARLLEPRPRTLRSKAAEVLRALQLEARFSKDEILGIWLTLAPMGGNLEGIRAGSLAWFGRPAARLDPAEAALLVAIPRRPEAMRPDRHPEAARAARDALL</sequence>
<dbReference type="GO" id="GO:0008955">
    <property type="term" value="F:peptidoglycan glycosyltransferase activity"/>
    <property type="evidence" value="ECO:0007669"/>
    <property type="project" value="TreeGrafter"/>
</dbReference>
<evidence type="ECO:0000313" key="6">
    <source>
        <dbReference type="Proteomes" id="UP000295096"/>
    </source>
</evidence>
<dbReference type="EMBL" id="SMSJ01000036">
    <property type="protein sequence ID" value="TDH60511.1"/>
    <property type="molecule type" value="Genomic_DNA"/>
</dbReference>
<feature type="domain" description="Glycosyl transferase family 51" evidence="4">
    <location>
        <begin position="98"/>
        <end position="258"/>
    </location>
</feature>
<organism evidence="5 6">
    <name type="scientific">Dankookia rubra</name>
    <dbReference type="NCBI Taxonomy" id="1442381"/>
    <lineage>
        <taxon>Bacteria</taxon>
        <taxon>Pseudomonadati</taxon>
        <taxon>Pseudomonadota</taxon>
        <taxon>Alphaproteobacteria</taxon>
        <taxon>Acetobacterales</taxon>
        <taxon>Roseomonadaceae</taxon>
        <taxon>Dankookia</taxon>
    </lineage>
</organism>
<accession>A0A4R5QDH4</accession>
<dbReference type="InterPro" id="IPR001264">
    <property type="entry name" value="Glyco_trans_51"/>
</dbReference>
<dbReference type="GO" id="GO:0009252">
    <property type="term" value="P:peptidoglycan biosynthetic process"/>
    <property type="evidence" value="ECO:0007669"/>
    <property type="project" value="TreeGrafter"/>
</dbReference>
<protein>
    <recommendedName>
        <fullName evidence="4">Glycosyl transferase family 51 domain-containing protein</fullName>
    </recommendedName>
</protein>
<dbReference type="RefSeq" id="WP_193560487.1">
    <property type="nucleotide sequence ID" value="NZ_SMSJ01000036.1"/>
</dbReference>
<dbReference type="Proteomes" id="UP000295096">
    <property type="component" value="Unassembled WGS sequence"/>
</dbReference>
<reference evidence="5 6" key="1">
    <citation type="journal article" date="2016" name="J. Microbiol.">
        <title>Dankookia rubra gen. nov., sp. nov., an alphaproteobacterium isolated from sediment of a shallow stream.</title>
        <authorList>
            <person name="Kim W.H."/>
            <person name="Kim D.H."/>
            <person name="Kang K."/>
            <person name="Ahn T.Y."/>
        </authorList>
    </citation>
    <scope>NUCLEOTIDE SEQUENCE [LARGE SCALE GENOMIC DNA]</scope>
    <source>
        <strain evidence="5 6">JCM30602</strain>
    </source>
</reference>
<dbReference type="InterPro" id="IPR036950">
    <property type="entry name" value="PBP_transglycosylase"/>
</dbReference>
<name>A0A4R5QDH4_9PROT</name>
<evidence type="ECO:0000313" key="5">
    <source>
        <dbReference type="EMBL" id="TDH60511.1"/>
    </source>
</evidence>